<proteinExistence type="predicted"/>
<dbReference type="PANTHER" id="PTHR42718">
    <property type="entry name" value="MAJOR FACILITATOR SUPERFAMILY MULTIDRUG TRANSPORTER MFSC"/>
    <property type="match status" value="1"/>
</dbReference>
<dbReference type="SUPFAM" id="SSF103473">
    <property type="entry name" value="MFS general substrate transporter"/>
    <property type="match status" value="1"/>
</dbReference>
<evidence type="ECO:0000313" key="9">
    <source>
        <dbReference type="Proteomes" id="UP001179361"/>
    </source>
</evidence>
<dbReference type="CDD" id="cd17321">
    <property type="entry name" value="MFS_MMR_MDR_like"/>
    <property type="match status" value="1"/>
</dbReference>
<sequence>MNAASALSLSTFLAALGAGIANVGLPAFAAHFAAPYARIQWIVLAYLAAGTAMAVVAGRLGDRHGRRRVLLAGIALFCAASAACALAPSLPLLVAARALQGAGASTMLVLTLPFAAGSGRAVGLLGTMSAAGTTLGPAVGGLLLAAFGWPALFAAVVPPGVLAFVLAWRSLPHEASRAAVAAKGATPWAELLANGAMSALVMATMVIGPFHLARTLGLGSAAVGLAMACGPLAAALAGVPAGRAVDRHGASRVGRIGLICAAAGCALLALLPATIAGYVLPLMLLTTGYALFQAANNSAVMATCDSARRGAVSGLLALSRNLGLAAGASVMGMLYAASGMRITFMAALLLAGAAALTWRRSGRTAARRPA</sequence>
<accession>A0ABS8Q0Q0</accession>
<name>A0ABS8Q0Q0_9BURK</name>
<feature type="transmembrane region" description="Helical" evidence="6">
    <location>
        <begin position="122"/>
        <end position="145"/>
    </location>
</feature>
<keyword evidence="5 6" id="KW-0472">Membrane</keyword>
<dbReference type="PROSITE" id="PS50850">
    <property type="entry name" value="MFS"/>
    <property type="match status" value="1"/>
</dbReference>
<evidence type="ECO:0000256" key="5">
    <source>
        <dbReference type="ARBA" id="ARBA00023136"/>
    </source>
</evidence>
<feature type="transmembrane region" description="Helical" evidence="6">
    <location>
        <begin position="69"/>
        <end position="88"/>
    </location>
</feature>
<feature type="transmembrane region" description="Helical" evidence="6">
    <location>
        <begin position="218"/>
        <end position="241"/>
    </location>
</feature>
<evidence type="ECO:0000259" key="7">
    <source>
        <dbReference type="PROSITE" id="PS50850"/>
    </source>
</evidence>
<comment type="caution">
    <text evidence="8">The sequence shown here is derived from an EMBL/GenBank/DDBJ whole genome shotgun (WGS) entry which is preliminary data.</text>
</comment>
<evidence type="ECO:0000313" key="8">
    <source>
        <dbReference type="EMBL" id="MCD2515327.1"/>
    </source>
</evidence>
<keyword evidence="9" id="KW-1185">Reference proteome</keyword>
<organism evidence="8 9">
    <name type="scientific">Massilia phyllostachyos</name>
    <dbReference type="NCBI Taxonomy" id="2898585"/>
    <lineage>
        <taxon>Bacteria</taxon>
        <taxon>Pseudomonadati</taxon>
        <taxon>Pseudomonadota</taxon>
        <taxon>Betaproteobacteria</taxon>
        <taxon>Burkholderiales</taxon>
        <taxon>Oxalobacteraceae</taxon>
        <taxon>Telluria group</taxon>
        <taxon>Massilia</taxon>
    </lineage>
</organism>
<feature type="transmembrane region" description="Helical" evidence="6">
    <location>
        <begin position="39"/>
        <end position="57"/>
    </location>
</feature>
<dbReference type="InterPro" id="IPR036259">
    <property type="entry name" value="MFS_trans_sf"/>
</dbReference>
<evidence type="ECO:0000256" key="1">
    <source>
        <dbReference type="ARBA" id="ARBA00004141"/>
    </source>
</evidence>
<dbReference type="RefSeq" id="WP_231056637.1">
    <property type="nucleotide sequence ID" value="NZ_JAJNOC010000001.1"/>
</dbReference>
<feature type="domain" description="Major facilitator superfamily (MFS) profile" evidence="7">
    <location>
        <begin position="3"/>
        <end position="363"/>
    </location>
</feature>
<reference evidence="8" key="1">
    <citation type="submission" date="2021-11" db="EMBL/GenBank/DDBJ databases">
        <title>The complete genome of Massilia sp sp. G4R7.</title>
        <authorList>
            <person name="Liu L."/>
            <person name="Yue J."/>
            <person name="Yuan J."/>
            <person name="Yang F."/>
            <person name="Li L."/>
        </authorList>
    </citation>
    <scope>NUCLEOTIDE SEQUENCE</scope>
    <source>
        <strain evidence="8">G4R7</strain>
    </source>
</reference>
<keyword evidence="4 6" id="KW-1133">Transmembrane helix</keyword>
<protein>
    <submittedName>
        <fullName evidence="8">MFS transporter</fullName>
    </submittedName>
</protein>
<keyword evidence="3 6" id="KW-0812">Transmembrane</keyword>
<dbReference type="InterPro" id="IPR020846">
    <property type="entry name" value="MFS_dom"/>
</dbReference>
<comment type="subcellular location">
    <subcellularLocation>
        <location evidence="1">Membrane</location>
        <topology evidence="1">Multi-pass membrane protein</topology>
    </subcellularLocation>
</comment>
<feature type="transmembrane region" description="Helical" evidence="6">
    <location>
        <begin position="342"/>
        <end position="358"/>
    </location>
</feature>
<evidence type="ECO:0000256" key="2">
    <source>
        <dbReference type="ARBA" id="ARBA00022448"/>
    </source>
</evidence>
<feature type="transmembrane region" description="Helical" evidence="6">
    <location>
        <begin position="94"/>
        <end position="115"/>
    </location>
</feature>
<gene>
    <name evidence="8" type="ORF">LQ564_03255</name>
</gene>
<feature type="transmembrane region" description="Helical" evidence="6">
    <location>
        <begin position="191"/>
        <end position="212"/>
    </location>
</feature>
<evidence type="ECO:0000256" key="4">
    <source>
        <dbReference type="ARBA" id="ARBA00022989"/>
    </source>
</evidence>
<dbReference type="Proteomes" id="UP001179361">
    <property type="component" value="Unassembled WGS sequence"/>
</dbReference>
<feature type="transmembrane region" description="Helical" evidence="6">
    <location>
        <begin position="253"/>
        <end position="271"/>
    </location>
</feature>
<evidence type="ECO:0000256" key="6">
    <source>
        <dbReference type="SAM" id="Phobius"/>
    </source>
</evidence>
<evidence type="ECO:0000256" key="3">
    <source>
        <dbReference type="ARBA" id="ARBA00022692"/>
    </source>
</evidence>
<dbReference type="InterPro" id="IPR011701">
    <property type="entry name" value="MFS"/>
</dbReference>
<feature type="transmembrane region" description="Helical" evidence="6">
    <location>
        <begin position="151"/>
        <end position="171"/>
    </location>
</feature>
<dbReference type="PRINTS" id="PR01035">
    <property type="entry name" value="TCRTETA"/>
</dbReference>
<dbReference type="Pfam" id="PF07690">
    <property type="entry name" value="MFS_1"/>
    <property type="match status" value="1"/>
</dbReference>
<dbReference type="Gene3D" id="1.20.1250.20">
    <property type="entry name" value="MFS general substrate transporter like domains"/>
    <property type="match status" value="1"/>
</dbReference>
<dbReference type="PANTHER" id="PTHR42718:SF9">
    <property type="entry name" value="MAJOR FACILITATOR SUPERFAMILY MULTIDRUG TRANSPORTER MFSC"/>
    <property type="match status" value="1"/>
</dbReference>
<dbReference type="InterPro" id="IPR001958">
    <property type="entry name" value="Tet-R_TetA/multi-R_MdtG-like"/>
</dbReference>
<dbReference type="EMBL" id="JAJNOC010000001">
    <property type="protein sequence ID" value="MCD2515327.1"/>
    <property type="molecule type" value="Genomic_DNA"/>
</dbReference>
<keyword evidence="2" id="KW-0813">Transport</keyword>